<accession>A0A430A854</accession>
<gene>
    <name evidence="1" type="ORF">CBF31_05920</name>
</gene>
<evidence type="ECO:0000313" key="1">
    <source>
        <dbReference type="EMBL" id="RSU03251.1"/>
    </source>
</evidence>
<dbReference type="OrthoDB" id="2323347at2"/>
<keyword evidence="2" id="KW-1185">Reference proteome</keyword>
<organism evidence="1 2">
    <name type="scientific">Vagococcus fessus</name>
    <dbReference type="NCBI Taxonomy" id="120370"/>
    <lineage>
        <taxon>Bacteria</taxon>
        <taxon>Bacillati</taxon>
        <taxon>Bacillota</taxon>
        <taxon>Bacilli</taxon>
        <taxon>Lactobacillales</taxon>
        <taxon>Enterococcaceae</taxon>
        <taxon>Vagococcus</taxon>
    </lineage>
</organism>
<comment type="caution">
    <text evidence="1">The sequence shown here is derived from an EMBL/GenBank/DDBJ whole genome shotgun (WGS) entry which is preliminary data.</text>
</comment>
<dbReference type="EMBL" id="NGJY01000002">
    <property type="protein sequence ID" value="RSU03251.1"/>
    <property type="molecule type" value="Genomic_DNA"/>
</dbReference>
<name>A0A430A854_9ENTE</name>
<protein>
    <recommendedName>
        <fullName evidence="3">DUF2922 domain-containing protein</fullName>
    </recommendedName>
</protein>
<dbReference type="Pfam" id="PF11148">
    <property type="entry name" value="DUF2922"/>
    <property type="match status" value="1"/>
</dbReference>
<evidence type="ECO:0008006" key="3">
    <source>
        <dbReference type="Google" id="ProtNLM"/>
    </source>
</evidence>
<evidence type="ECO:0000313" key="2">
    <source>
        <dbReference type="Proteomes" id="UP000287101"/>
    </source>
</evidence>
<dbReference type="InterPro" id="IPR021321">
    <property type="entry name" value="DUF2922"/>
</dbReference>
<dbReference type="Proteomes" id="UP000287101">
    <property type="component" value="Unassembled WGS sequence"/>
</dbReference>
<dbReference type="RefSeq" id="WP_126831461.1">
    <property type="nucleotide sequence ID" value="NZ_CBCRYB010000010.1"/>
</dbReference>
<proteinExistence type="predicted"/>
<reference evidence="1 2" key="1">
    <citation type="submission" date="2017-05" db="EMBL/GenBank/DDBJ databases">
        <title>Vagococcus spp. assemblies.</title>
        <authorList>
            <person name="Gulvik C.A."/>
        </authorList>
    </citation>
    <scope>NUCLEOTIDE SEQUENCE [LARGE SCALE GENOMIC DNA]</scope>
    <source>
        <strain evidence="1 2">CCUG 41755</strain>
    </source>
</reference>
<dbReference type="AlphaFoldDB" id="A0A430A854"/>
<sequence length="70" mass="7981">MKKLHLLFLNGEGKTTTLIPSLAKDTLSEEEVQTFMTQLIALNVFEKNGIQKFQHASSAYYSETIRTDIF</sequence>